<accession>A0AA87YQG0</accession>
<feature type="compositionally biased region" description="Polar residues" evidence="1">
    <location>
        <begin position="1"/>
        <end position="14"/>
    </location>
</feature>
<feature type="compositionally biased region" description="Polar residues" evidence="1">
    <location>
        <begin position="33"/>
        <end position="50"/>
    </location>
</feature>
<gene>
    <name evidence="2" type="ORF">TIFTF001_039743</name>
</gene>
<organism evidence="2 3">
    <name type="scientific">Ficus carica</name>
    <name type="common">Common fig</name>
    <dbReference type="NCBI Taxonomy" id="3494"/>
    <lineage>
        <taxon>Eukaryota</taxon>
        <taxon>Viridiplantae</taxon>
        <taxon>Streptophyta</taxon>
        <taxon>Embryophyta</taxon>
        <taxon>Tracheophyta</taxon>
        <taxon>Spermatophyta</taxon>
        <taxon>Magnoliopsida</taxon>
        <taxon>eudicotyledons</taxon>
        <taxon>Gunneridae</taxon>
        <taxon>Pentapetalae</taxon>
        <taxon>rosids</taxon>
        <taxon>fabids</taxon>
        <taxon>Rosales</taxon>
        <taxon>Moraceae</taxon>
        <taxon>Ficeae</taxon>
        <taxon>Ficus</taxon>
    </lineage>
</organism>
<name>A0AA87YQG0_FICCA</name>
<reference evidence="2" key="1">
    <citation type="submission" date="2023-07" db="EMBL/GenBank/DDBJ databases">
        <title>draft genome sequence of fig (Ficus carica).</title>
        <authorList>
            <person name="Takahashi T."/>
            <person name="Nishimura K."/>
        </authorList>
    </citation>
    <scope>NUCLEOTIDE SEQUENCE</scope>
</reference>
<protein>
    <submittedName>
        <fullName evidence="2">Uncharacterized protein</fullName>
    </submittedName>
</protein>
<keyword evidence="3" id="KW-1185">Reference proteome</keyword>
<dbReference type="AlphaFoldDB" id="A0AA87YQG0"/>
<sequence>MARSRTSSAYSPRPTQRRRYLEPPEMDSENDSEGVSRTNSQLDGNTSPQLTSVTISKIKMLIFTVVGGLAM</sequence>
<evidence type="ECO:0000256" key="1">
    <source>
        <dbReference type="SAM" id="MobiDB-lite"/>
    </source>
</evidence>
<proteinExistence type="predicted"/>
<evidence type="ECO:0000313" key="2">
    <source>
        <dbReference type="EMBL" id="GMN19202.1"/>
    </source>
</evidence>
<feature type="region of interest" description="Disordered" evidence="1">
    <location>
        <begin position="1"/>
        <end position="50"/>
    </location>
</feature>
<dbReference type="EMBL" id="BTGU01001226">
    <property type="protein sequence ID" value="GMN19202.1"/>
    <property type="molecule type" value="Genomic_DNA"/>
</dbReference>
<dbReference type="Proteomes" id="UP001187192">
    <property type="component" value="Unassembled WGS sequence"/>
</dbReference>
<evidence type="ECO:0000313" key="3">
    <source>
        <dbReference type="Proteomes" id="UP001187192"/>
    </source>
</evidence>
<comment type="caution">
    <text evidence="2">The sequence shown here is derived from an EMBL/GenBank/DDBJ whole genome shotgun (WGS) entry which is preliminary data.</text>
</comment>